<evidence type="ECO:0000256" key="8">
    <source>
        <dbReference type="ARBA" id="ARBA00022918"/>
    </source>
</evidence>
<evidence type="ECO:0000259" key="11">
    <source>
        <dbReference type="PROSITE" id="PS50878"/>
    </source>
</evidence>
<keyword evidence="8" id="KW-0695">RNA-directed DNA polymerase</keyword>
<evidence type="ECO:0000256" key="2">
    <source>
        <dbReference type="ARBA" id="ARBA00012180"/>
    </source>
</evidence>
<dbReference type="Gene3D" id="3.30.420.10">
    <property type="entry name" value="Ribonuclease H-like superfamily/Ribonuclease H"/>
    <property type="match status" value="1"/>
</dbReference>
<feature type="compositionally biased region" description="Polar residues" evidence="10">
    <location>
        <begin position="36"/>
        <end position="46"/>
    </location>
</feature>
<evidence type="ECO:0000256" key="1">
    <source>
        <dbReference type="ARBA" id="ARBA00010879"/>
    </source>
</evidence>
<comment type="similarity">
    <text evidence="1">Belongs to the beta type-B retroviral polymerase family. HERV class-II K(HML-2) pol subfamily.</text>
</comment>
<dbReference type="InterPro" id="IPR043502">
    <property type="entry name" value="DNA/RNA_pol_sf"/>
</dbReference>
<dbReference type="InterPro" id="IPR043128">
    <property type="entry name" value="Rev_trsase/Diguanyl_cyclase"/>
</dbReference>
<evidence type="ECO:0000256" key="6">
    <source>
        <dbReference type="ARBA" id="ARBA00022759"/>
    </source>
</evidence>
<keyword evidence="7" id="KW-0378">Hydrolase</keyword>
<feature type="region of interest" description="Disordered" evidence="10">
    <location>
        <begin position="36"/>
        <end position="57"/>
    </location>
</feature>
<accession>A0ABQ8L1N5</accession>
<dbReference type="SUPFAM" id="SSF47823">
    <property type="entry name" value="lambda integrase-like, N-terminal domain"/>
    <property type="match status" value="1"/>
</dbReference>
<keyword evidence="9" id="KW-0238">DNA-binding</keyword>
<dbReference type="EMBL" id="JACTAM010002486">
    <property type="protein sequence ID" value="KAI2644587.1"/>
    <property type="molecule type" value="Genomic_DNA"/>
</dbReference>
<dbReference type="InterPro" id="IPR000477">
    <property type="entry name" value="RT_dom"/>
</dbReference>
<name>A0ABQ8L1N5_LABRO</name>
<evidence type="ECO:0000256" key="5">
    <source>
        <dbReference type="ARBA" id="ARBA00022722"/>
    </source>
</evidence>
<gene>
    <name evidence="12" type="ORF">H4Q32_029595</name>
</gene>
<dbReference type="InterPro" id="IPR036397">
    <property type="entry name" value="RNaseH_sf"/>
</dbReference>
<dbReference type="Gene3D" id="1.10.150.130">
    <property type="match status" value="1"/>
</dbReference>
<dbReference type="PANTHER" id="PTHR35617:SF3">
    <property type="entry name" value="CORE-BINDING (CB) DOMAIN-CONTAINING PROTEIN"/>
    <property type="match status" value="1"/>
</dbReference>
<organism evidence="12 13">
    <name type="scientific">Labeo rohita</name>
    <name type="common">Indian major carp</name>
    <name type="synonym">Cyprinus rohita</name>
    <dbReference type="NCBI Taxonomy" id="84645"/>
    <lineage>
        <taxon>Eukaryota</taxon>
        <taxon>Metazoa</taxon>
        <taxon>Chordata</taxon>
        <taxon>Craniata</taxon>
        <taxon>Vertebrata</taxon>
        <taxon>Euteleostomi</taxon>
        <taxon>Actinopterygii</taxon>
        <taxon>Neopterygii</taxon>
        <taxon>Teleostei</taxon>
        <taxon>Ostariophysi</taxon>
        <taxon>Cypriniformes</taxon>
        <taxon>Cyprinidae</taxon>
        <taxon>Labeoninae</taxon>
        <taxon>Labeonini</taxon>
        <taxon>Labeo</taxon>
    </lineage>
</organism>
<dbReference type="EC" id="3.1.26.4" evidence="2"/>
<proteinExistence type="inferred from homology"/>
<comment type="caution">
    <text evidence="12">The sequence shown here is derived from an EMBL/GenBank/DDBJ whole genome shotgun (WGS) entry which is preliminary data.</text>
</comment>
<dbReference type="PROSITE" id="PS50878">
    <property type="entry name" value="RT_POL"/>
    <property type="match status" value="1"/>
</dbReference>
<dbReference type="Gene3D" id="3.30.70.270">
    <property type="match status" value="1"/>
</dbReference>
<feature type="region of interest" description="Disordered" evidence="10">
    <location>
        <begin position="490"/>
        <end position="530"/>
    </location>
</feature>
<dbReference type="Pfam" id="PF00078">
    <property type="entry name" value="RVT_1"/>
    <property type="match status" value="1"/>
</dbReference>
<protein>
    <recommendedName>
        <fullName evidence="2">ribonuclease H</fullName>
        <ecNumber evidence="2">3.1.26.4</ecNumber>
    </recommendedName>
</protein>
<dbReference type="InterPro" id="IPR010998">
    <property type="entry name" value="Integrase_recombinase_N"/>
</dbReference>
<dbReference type="InterPro" id="IPR041373">
    <property type="entry name" value="RT_RNaseH"/>
</dbReference>
<dbReference type="Proteomes" id="UP000830375">
    <property type="component" value="Unassembled WGS sequence"/>
</dbReference>
<feature type="domain" description="Reverse transcriptase" evidence="11">
    <location>
        <begin position="1"/>
        <end position="180"/>
    </location>
</feature>
<keyword evidence="4" id="KW-0548">Nucleotidyltransferase</keyword>
<evidence type="ECO:0000256" key="10">
    <source>
        <dbReference type="SAM" id="MobiDB-lite"/>
    </source>
</evidence>
<dbReference type="CDD" id="cd09275">
    <property type="entry name" value="RNase_HI_RT_DIRS1"/>
    <property type="match status" value="1"/>
</dbReference>
<feature type="compositionally biased region" description="Low complexity" evidence="10">
    <location>
        <begin position="492"/>
        <end position="501"/>
    </location>
</feature>
<evidence type="ECO:0000256" key="7">
    <source>
        <dbReference type="ARBA" id="ARBA00022801"/>
    </source>
</evidence>
<evidence type="ECO:0000313" key="12">
    <source>
        <dbReference type="EMBL" id="KAI2644587.1"/>
    </source>
</evidence>
<dbReference type="Pfam" id="PF17917">
    <property type="entry name" value="RT_RNaseH"/>
    <property type="match status" value="1"/>
</dbReference>
<keyword evidence="13" id="KW-1185">Reference proteome</keyword>
<dbReference type="PANTHER" id="PTHR35617">
    <property type="entry name" value="PHAGE_INTEGRASE DOMAIN-CONTAINING PROTEIN"/>
    <property type="match status" value="1"/>
</dbReference>
<dbReference type="SUPFAM" id="SSF56672">
    <property type="entry name" value="DNA/RNA polymerases"/>
    <property type="match status" value="1"/>
</dbReference>
<reference evidence="12 13" key="1">
    <citation type="submission" date="2022-01" db="EMBL/GenBank/DDBJ databases">
        <title>A high-quality chromosome-level genome assembly of rohu carp, Labeo rohita.</title>
        <authorList>
            <person name="Arick M.A. II"/>
            <person name="Hsu C.-Y."/>
            <person name="Magbanua Z."/>
            <person name="Pechanova O."/>
            <person name="Grover C."/>
            <person name="Miller E."/>
            <person name="Thrash A."/>
            <person name="Ezzel L."/>
            <person name="Alam S."/>
            <person name="Benzie J."/>
            <person name="Hamilton M."/>
            <person name="Karsi A."/>
            <person name="Lawrence M.L."/>
            <person name="Peterson D.G."/>
        </authorList>
    </citation>
    <scope>NUCLEOTIDE SEQUENCE [LARGE SCALE GENOMIC DNA]</scope>
    <source>
        <strain evidence="13">BAU-BD-2019</strain>
        <tissue evidence="12">Blood</tissue>
    </source>
</reference>
<keyword evidence="3" id="KW-0808">Transferase</keyword>
<feature type="compositionally biased region" description="Polar residues" evidence="10">
    <location>
        <begin position="509"/>
        <end position="518"/>
    </location>
</feature>
<evidence type="ECO:0000256" key="9">
    <source>
        <dbReference type="ARBA" id="ARBA00023125"/>
    </source>
</evidence>
<evidence type="ECO:0000313" key="13">
    <source>
        <dbReference type="Proteomes" id="UP000830375"/>
    </source>
</evidence>
<evidence type="ECO:0000256" key="3">
    <source>
        <dbReference type="ARBA" id="ARBA00022679"/>
    </source>
</evidence>
<keyword evidence="6" id="KW-0255">Endonuclease</keyword>
<keyword evidence="5" id="KW-0540">Nuclease</keyword>
<sequence length="886" mass="98586">MFLFQRESRAITADTSWFPKRMGAASNLRPSRLKPFSQSAQVQDVNCQDGRDADSTSRLVRHDRSKGCIFPHRNIATTQEIPEVRFRGEAYQFRVLPFGLALSPRTFTKCMDAALAPLRLQGIRVLNYIDDWLILAQSREIALQHRDIVLAHVVSLGLRLNTSKSVLSPAQRTTYLGIVWDSITMRARLSPARIETIRQTMSKVRLGQEHSVHQYQKMLGLMASASTVIPLGLLHMRPFQLWLKARGFHPRANPRRQIKVTRRGLRTLSPWLRPRFLTLGPTLGAPCRRRLLTTDASLVGWGAVLEGRPAQGKWEGHQLDWHINCLELMAVFLALKYFLHQLRGCHVLVRVDNTAAVSYLNHQGGLRSRNLNRIARQIFLWAQDKFLSLRAVYIPGQWNVGADLLSRQTLPTGEWKLHPEVVKQIWTRFYEAEVDLFASQQTAQCPLYFSLSHPAPLGLDAMAHSWPNMRLAALAEQSMVLGDNISPRRLAVGDSGEEGPSVSGGGNDIPSQARSVESSRLAPEGNQLRDTGLSPAVIETILSARAPSTRKNYAAKWGVFERWCVKHNVDPVNCQIASVLDFMQEKLSTGTCPATLRGYVAALSACHALIDGAPLGSHPLLSRFLRGARRLRPPVKTKIPSWDLAIVLEGLVGTPFEPLESASDKLLTLKMVFLMAITSLKRIGDMQALSISPSCLDFAPGMVKVILHPHPDYLPKVPFSAAHPVILEAFCPPPFITPEQEKSHRLCPVRVLQAYVHRTSQWRKSEQLFVCYGVHNRGAAATKQTMSHWVRDAIALAYEARSQAPPIGLRAHSTRGVASSSALARGAPLQQAFLRSCETHLHSRGGPDMLKHGGVGILVPNALSSAASTEAFERERSRLLDCNRVP</sequence>
<evidence type="ECO:0000256" key="4">
    <source>
        <dbReference type="ARBA" id="ARBA00022695"/>
    </source>
</evidence>
<dbReference type="CDD" id="cd03714">
    <property type="entry name" value="RT_DIRS1"/>
    <property type="match status" value="1"/>
</dbReference>